<keyword evidence="1 4" id="KW-0812">Transmembrane</keyword>
<evidence type="ECO:0000313" key="7">
    <source>
        <dbReference type="Proteomes" id="UP001285354"/>
    </source>
</evidence>
<feature type="transmembrane region" description="Helical" evidence="4">
    <location>
        <begin position="31"/>
        <end position="48"/>
    </location>
</feature>
<dbReference type="AlphaFoldDB" id="A0AAD9SYF3"/>
<accession>A0AAD9SYF3</accession>
<comment type="subcellular location">
    <subcellularLocation>
        <location evidence="4">Membrane</location>
        <topology evidence="4">Multi-pass membrane protein</topology>
    </subcellularLocation>
</comment>
<feature type="region of interest" description="Disordered" evidence="5">
    <location>
        <begin position="170"/>
        <end position="192"/>
    </location>
</feature>
<evidence type="ECO:0000256" key="5">
    <source>
        <dbReference type="SAM" id="MobiDB-lite"/>
    </source>
</evidence>
<name>A0AAD9SYF3_9HELO</name>
<sequence>MTEPPSTSAPLTSKPVEPDSSFFSQRSRRQLGLFAAGAGFFLLSAAVTRRSIIRRHRAFVPKFYEPSNRVAPEVNGAVEAAEALAIATINVASVGIMSTGGLLWAFDISSLDDLKRRVRRNMGVSIERTDQDAEEEIEEWFATVLSRKEFKILRGDHSIKDQDLETIKKRNEERVKKHEGDEKKTKDSDTKS</sequence>
<dbReference type="PANTHER" id="PTHR39136">
    <property type="entry name" value="ALTERED INHERITANCE OF MITOCHONDRIA PROTEIN 11"/>
    <property type="match status" value="1"/>
</dbReference>
<proteinExistence type="inferred from homology"/>
<keyword evidence="3 4" id="KW-0472">Membrane</keyword>
<gene>
    <name evidence="4" type="primary">AIM11</name>
    <name evidence="6" type="ORF">QTJ16_004721</name>
</gene>
<dbReference type="GO" id="GO:0005739">
    <property type="term" value="C:mitochondrion"/>
    <property type="evidence" value="ECO:0007669"/>
    <property type="project" value="TreeGrafter"/>
</dbReference>
<dbReference type="Proteomes" id="UP001285354">
    <property type="component" value="Unassembled WGS sequence"/>
</dbReference>
<keyword evidence="2 4" id="KW-1133">Transmembrane helix</keyword>
<dbReference type="InterPro" id="IPR038814">
    <property type="entry name" value="AIM11"/>
</dbReference>
<dbReference type="GO" id="GO:0016020">
    <property type="term" value="C:membrane"/>
    <property type="evidence" value="ECO:0007669"/>
    <property type="project" value="UniProtKB-SubCell"/>
</dbReference>
<organism evidence="6 7">
    <name type="scientific">Diplocarpon rosae</name>
    <dbReference type="NCBI Taxonomy" id="946125"/>
    <lineage>
        <taxon>Eukaryota</taxon>
        <taxon>Fungi</taxon>
        <taxon>Dikarya</taxon>
        <taxon>Ascomycota</taxon>
        <taxon>Pezizomycotina</taxon>
        <taxon>Leotiomycetes</taxon>
        <taxon>Helotiales</taxon>
        <taxon>Drepanopezizaceae</taxon>
        <taxon>Diplocarpon</taxon>
    </lineage>
</organism>
<dbReference type="EMBL" id="JAUBYV010000007">
    <property type="protein sequence ID" value="KAK2625409.1"/>
    <property type="molecule type" value="Genomic_DNA"/>
</dbReference>
<evidence type="ECO:0000256" key="2">
    <source>
        <dbReference type="ARBA" id="ARBA00022989"/>
    </source>
</evidence>
<evidence type="ECO:0000256" key="4">
    <source>
        <dbReference type="RuleBase" id="RU367098"/>
    </source>
</evidence>
<comment type="similarity">
    <text evidence="4">Belongs to the AIM11 family.</text>
</comment>
<reference evidence="6" key="1">
    <citation type="submission" date="2023-06" db="EMBL/GenBank/DDBJ databases">
        <title>Draft genome of Marssonina rosae.</title>
        <authorList>
            <person name="Cheng Q."/>
        </authorList>
    </citation>
    <scope>NUCLEOTIDE SEQUENCE</scope>
    <source>
        <strain evidence="6">R4</strain>
    </source>
</reference>
<comment type="caution">
    <text evidence="6">The sequence shown here is derived from an EMBL/GenBank/DDBJ whole genome shotgun (WGS) entry which is preliminary data.</text>
</comment>
<keyword evidence="7" id="KW-1185">Reference proteome</keyword>
<evidence type="ECO:0000313" key="6">
    <source>
        <dbReference type="EMBL" id="KAK2625409.1"/>
    </source>
</evidence>
<evidence type="ECO:0000256" key="3">
    <source>
        <dbReference type="ARBA" id="ARBA00023136"/>
    </source>
</evidence>
<evidence type="ECO:0000256" key="1">
    <source>
        <dbReference type="ARBA" id="ARBA00022692"/>
    </source>
</evidence>
<protein>
    <recommendedName>
        <fullName evidence="4">Altered inheritance of mitochondria protein 11</fullName>
    </recommendedName>
</protein>
<dbReference type="PANTHER" id="PTHR39136:SF1">
    <property type="entry name" value="ALTERED INHERITANCE OF MITOCHONDRIA PROTEIN 11"/>
    <property type="match status" value="1"/>
</dbReference>